<name>A0A4R7KNU7_9CLOT</name>
<dbReference type="Proteomes" id="UP000295325">
    <property type="component" value="Unassembled WGS sequence"/>
</dbReference>
<accession>A0A4R7KNU7</accession>
<organism evidence="1 2">
    <name type="scientific">Fonticella tunisiensis</name>
    <dbReference type="NCBI Taxonomy" id="1096341"/>
    <lineage>
        <taxon>Bacteria</taxon>
        <taxon>Bacillati</taxon>
        <taxon>Bacillota</taxon>
        <taxon>Clostridia</taxon>
        <taxon>Eubacteriales</taxon>
        <taxon>Clostridiaceae</taxon>
        <taxon>Fonticella</taxon>
    </lineage>
</organism>
<evidence type="ECO:0000313" key="2">
    <source>
        <dbReference type="Proteomes" id="UP000295325"/>
    </source>
</evidence>
<proteinExistence type="predicted"/>
<comment type="caution">
    <text evidence="1">The sequence shown here is derived from an EMBL/GenBank/DDBJ whole genome shotgun (WGS) entry which is preliminary data.</text>
</comment>
<dbReference type="AlphaFoldDB" id="A0A4R7KNU7"/>
<sequence>MNKTEIRDEWEKRIVDYKISDLSKSIYFEHPPNVDTRDKNI</sequence>
<keyword evidence="2" id="KW-1185">Reference proteome</keyword>
<gene>
    <name evidence="1" type="ORF">EDD71_1113</name>
</gene>
<dbReference type="RefSeq" id="WP_279233013.1">
    <property type="nucleotide sequence ID" value="NZ_SOAZ01000011.1"/>
</dbReference>
<evidence type="ECO:0000313" key="1">
    <source>
        <dbReference type="EMBL" id="TDT58370.1"/>
    </source>
</evidence>
<protein>
    <submittedName>
        <fullName evidence="1">Uncharacterized protein</fullName>
    </submittedName>
</protein>
<reference evidence="1 2" key="1">
    <citation type="submission" date="2019-03" db="EMBL/GenBank/DDBJ databases">
        <title>Genomic Encyclopedia of Type Strains, Phase IV (KMG-IV): sequencing the most valuable type-strain genomes for metagenomic binning, comparative biology and taxonomic classification.</title>
        <authorList>
            <person name="Goeker M."/>
        </authorList>
    </citation>
    <scope>NUCLEOTIDE SEQUENCE [LARGE SCALE GENOMIC DNA]</scope>
    <source>
        <strain evidence="1 2">DSM 24455</strain>
    </source>
</reference>
<dbReference type="EMBL" id="SOAZ01000011">
    <property type="protein sequence ID" value="TDT58370.1"/>
    <property type="molecule type" value="Genomic_DNA"/>
</dbReference>